<keyword evidence="4" id="KW-1185">Reference proteome</keyword>
<dbReference type="Proteomes" id="UP000297839">
    <property type="component" value="Unassembled WGS sequence"/>
</dbReference>
<comment type="caution">
    <text evidence="3">The sequence shown here is derived from an EMBL/GenBank/DDBJ whole genome shotgun (WGS) entry which is preliminary data.</text>
</comment>
<feature type="signal peptide" evidence="2">
    <location>
        <begin position="1"/>
        <end position="24"/>
    </location>
</feature>
<dbReference type="SUPFAM" id="SSF53850">
    <property type="entry name" value="Periplasmic binding protein-like II"/>
    <property type="match status" value="1"/>
</dbReference>
<protein>
    <submittedName>
        <fullName evidence="3">Tripartite tricarboxylate transporter substrate binding protein</fullName>
    </submittedName>
</protein>
<organism evidence="3 4">
    <name type="scientific">Ramlibacter humi</name>
    <dbReference type="NCBI Taxonomy" id="2530451"/>
    <lineage>
        <taxon>Bacteria</taxon>
        <taxon>Pseudomonadati</taxon>
        <taxon>Pseudomonadota</taxon>
        <taxon>Betaproteobacteria</taxon>
        <taxon>Burkholderiales</taxon>
        <taxon>Comamonadaceae</taxon>
        <taxon>Ramlibacter</taxon>
    </lineage>
</organism>
<dbReference type="AlphaFoldDB" id="A0A4Z0BD13"/>
<evidence type="ECO:0000313" key="3">
    <source>
        <dbReference type="EMBL" id="TFY96660.1"/>
    </source>
</evidence>
<dbReference type="CDD" id="cd13578">
    <property type="entry name" value="PBP2_Bug27"/>
    <property type="match status" value="1"/>
</dbReference>
<reference evidence="3 4" key="1">
    <citation type="submission" date="2019-03" db="EMBL/GenBank/DDBJ databases">
        <title>Ramlibacter sp. 18x22-1, whole genome shotgun sequence.</title>
        <authorList>
            <person name="Zhang X."/>
            <person name="Feng G."/>
            <person name="Zhu H."/>
        </authorList>
    </citation>
    <scope>NUCLEOTIDE SEQUENCE [LARGE SCALE GENOMIC DNA]</scope>
    <source>
        <strain evidence="3 4">18x22-1</strain>
    </source>
</reference>
<name>A0A4Z0BD13_9BURK</name>
<dbReference type="Gene3D" id="3.40.190.10">
    <property type="entry name" value="Periplasmic binding protein-like II"/>
    <property type="match status" value="1"/>
</dbReference>
<accession>A0A4Z0BD13</accession>
<dbReference type="Pfam" id="PF03401">
    <property type="entry name" value="TctC"/>
    <property type="match status" value="1"/>
</dbReference>
<dbReference type="InterPro" id="IPR005064">
    <property type="entry name" value="BUG"/>
</dbReference>
<sequence>MKPFTATRLLATACLALAGAGAHAQDAGNYPSAKPLTFVVPYAPGGSSDTRARMLAAKMSSYLGQSIIVENKAGGGGNIGTDAIAKAAPDGYTFGIGNFAPLSVNKAMMAKVPFDPAKDLAPIILIERGPLVMVVPEKSQFKNFQDFVAYGKANPDKTTFASAGVGGAYHLGGELLSAATGIPMVHVPYKGGGPATTDLLGGQVSFMFDMAPAVLPHIKEHKMRALAVATDKRLPQLPDVPTFDELGLKNMAMSNWFGLVAPAKTPKAIIAKLNEAANRALKEPDVMQAIQGPGNIIGGGTPEQFATFVAGETARWSKVVKEKQIKAD</sequence>
<dbReference type="InterPro" id="IPR042100">
    <property type="entry name" value="Bug_dom1"/>
</dbReference>
<dbReference type="OrthoDB" id="8678477at2"/>
<proteinExistence type="inferred from homology"/>
<dbReference type="RefSeq" id="WP_135251553.1">
    <property type="nucleotide sequence ID" value="NZ_SMLK01000010.1"/>
</dbReference>
<dbReference type="PANTHER" id="PTHR42928:SF5">
    <property type="entry name" value="BLR1237 PROTEIN"/>
    <property type="match status" value="1"/>
</dbReference>
<gene>
    <name evidence="3" type="ORF">EZ216_19950</name>
</gene>
<keyword evidence="2" id="KW-0732">Signal</keyword>
<comment type="similarity">
    <text evidence="1">Belongs to the UPF0065 (bug) family.</text>
</comment>
<feature type="chain" id="PRO_5021339400" evidence="2">
    <location>
        <begin position="25"/>
        <end position="328"/>
    </location>
</feature>
<evidence type="ECO:0000256" key="1">
    <source>
        <dbReference type="ARBA" id="ARBA00006987"/>
    </source>
</evidence>
<dbReference type="PIRSF" id="PIRSF017082">
    <property type="entry name" value="YflP"/>
    <property type="match status" value="1"/>
</dbReference>
<evidence type="ECO:0000313" key="4">
    <source>
        <dbReference type="Proteomes" id="UP000297839"/>
    </source>
</evidence>
<dbReference type="EMBL" id="SMLK01000010">
    <property type="protein sequence ID" value="TFY96660.1"/>
    <property type="molecule type" value="Genomic_DNA"/>
</dbReference>
<evidence type="ECO:0000256" key="2">
    <source>
        <dbReference type="SAM" id="SignalP"/>
    </source>
</evidence>
<dbReference type="PANTHER" id="PTHR42928">
    <property type="entry name" value="TRICARBOXYLATE-BINDING PROTEIN"/>
    <property type="match status" value="1"/>
</dbReference>
<dbReference type="Gene3D" id="3.40.190.150">
    <property type="entry name" value="Bordetella uptake gene, domain 1"/>
    <property type="match status" value="1"/>
</dbReference>